<dbReference type="InterPro" id="IPR005754">
    <property type="entry name" value="Sortase"/>
</dbReference>
<dbReference type="PROSITE" id="PS51257">
    <property type="entry name" value="PROKAR_LIPOPROTEIN"/>
    <property type="match status" value="1"/>
</dbReference>
<keyword evidence="3" id="KW-1185">Reference proteome</keyword>
<accession>A0ABN6XS25</accession>
<sequence>MRVAVVGLVLLLSGCGAIPPVVPSAPIRSAAPTLAAPAPEPRPTTDVDVQIRSARLEPVTQPVPPVRVQVPAADIDMDIQPVGVRDDGLMELPDYVGTAGWYRFGSDPAEGAGTTVVAAHVDSLKYGLGPFAHLKDLPAGAEIVLTTADGTEHRYSVESVTKVLKEDLPVAEVFTREGPERLVLITCGGQFDYDALRYSDNVLVTAVPAQ</sequence>
<dbReference type="EMBL" id="AP027731">
    <property type="protein sequence ID" value="BDZ46697.1"/>
    <property type="molecule type" value="Genomic_DNA"/>
</dbReference>
<name>A0ABN6XS25_9MICO</name>
<dbReference type="RefSeq" id="WP_286276704.1">
    <property type="nucleotide sequence ID" value="NZ_AP027731.1"/>
</dbReference>
<protein>
    <submittedName>
        <fullName evidence="2">Class F sortase</fullName>
    </submittedName>
</protein>
<dbReference type="Gene3D" id="2.40.260.10">
    <property type="entry name" value="Sortase"/>
    <property type="match status" value="1"/>
</dbReference>
<dbReference type="SUPFAM" id="SSF63817">
    <property type="entry name" value="Sortase"/>
    <property type="match status" value="1"/>
</dbReference>
<dbReference type="InterPro" id="IPR042001">
    <property type="entry name" value="Sortase_F"/>
</dbReference>
<gene>
    <name evidence="2" type="ORF">GCM10025866_26060</name>
</gene>
<dbReference type="Proteomes" id="UP001321498">
    <property type="component" value="Chromosome"/>
</dbReference>
<keyword evidence="1" id="KW-0378">Hydrolase</keyword>
<proteinExistence type="predicted"/>
<evidence type="ECO:0000313" key="3">
    <source>
        <dbReference type="Proteomes" id="UP001321498"/>
    </source>
</evidence>
<reference evidence="3" key="1">
    <citation type="journal article" date="2019" name="Int. J. Syst. Evol. Microbiol.">
        <title>The Global Catalogue of Microorganisms (GCM) 10K type strain sequencing project: providing services to taxonomists for standard genome sequencing and annotation.</title>
        <authorList>
            <consortium name="The Broad Institute Genomics Platform"/>
            <consortium name="The Broad Institute Genome Sequencing Center for Infectious Disease"/>
            <person name="Wu L."/>
            <person name="Ma J."/>
        </authorList>
    </citation>
    <scope>NUCLEOTIDE SEQUENCE [LARGE SCALE GENOMIC DNA]</scope>
    <source>
        <strain evidence="3">NBRC 108725</strain>
    </source>
</reference>
<dbReference type="Pfam" id="PF04203">
    <property type="entry name" value="Sortase"/>
    <property type="match status" value="1"/>
</dbReference>
<evidence type="ECO:0000313" key="2">
    <source>
        <dbReference type="EMBL" id="BDZ46697.1"/>
    </source>
</evidence>
<dbReference type="InterPro" id="IPR023365">
    <property type="entry name" value="Sortase_dom-sf"/>
</dbReference>
<evidence type="ECO:0000256" key="1">
    <source>
        <dbReference type="ARBA" id="ARBA00022801"/>
    </source>
</evidence>
<organism evidence="2 3">
    <name type="scientific">Naasia aerilata</name>
    <dbReference type="NCBI Taxonomy" id="1162966"/>
    <lineage>
        <taxon>Bacteria</taxon>
        <taxon>Bacillati</taxon>
        <taxon>Actinomycetota</taxon>
        <taxon>Actinomycetes</taxon>
        <taxon>Micrococcales</taxon>
        <taxon>Microbacteriaceae</taxon>
        <taxon>Naasia</taxon>
    </lineage>
</organism>
<dbReference type="CDD" id="cd05829">
    <property type="entry name" value="Sortase_F"/>
    <property type="match status" value="1"/>
</dbReference>